<gene>
    <name evidence="1" type="ORF">C9J12_14620</name>
</gene>
<dbReference type="OrthoDB" id="5809593at2"/>
<protein>
    <submittedName>
        <fullName evidence="1">Uncharacterized protein</fullName>
    </submittedName>
</protein>
<evidence type="ECO:0000313" key="2">
    <source>
        <dbReference type="Proteomes" id="UP000240987"/>
    </source>
</evidence>
<keyword evidence="2" id="KW-1185">Reference proteome</keyword>
<organism evidence="1 2">
    <name type="scientific">Photobacterium frigidiphilum</name>
    <dbReference type="NCBI Taxonomy" id="264736"/>
    <lineage>
        <taxon>Bacteria</taxon>
        <taxon>Pseudomonadati</taxon>
        <taxon>Pseudomonadota</taxon>
        <taxon>Gammaproteobacteria</taxon>
        <taxon>Vibrionales</taxon>
        <taxon>Vibrionaceae</taxon>
        <taxon>Photobacterium</taxon>
    </lineage>
</organism>
<name>A0A2T3JEY8_9GAMM</name>
<proteinExistence type="predicted"/>
<evidence type="ECO:0000313" key="1">
    <source>
        <dbReference type="EMBL" id="PSU47498.1"/>
    </source>
</evidence>
<dbReference type="EMBL" id="PYMJ01000014">
    <property type="protein sequence ID" value="PSU47498.1"/>
    <property type="molecule type" value="Genomic_DNA"/>
</dbReference>
<comment type="caution">
    <text evidence="1">The sequence shown here is derived from an EMBL/GenBank/DDBJ whole genome shotgun (WGS) entry which is preliminary data.</text>
</comment>
<accession>A0A2T3JEY8</accession>
<dbReference type="Proteomes" id="UP000240987">
    <property type="component" value="Unassembled WGS sequence"/>
</dbReference>
<sequence length="691" mass="79000">MGWLHLVWIAFFVISFSASSQVYPSTATGWVLPGVWEEPLATSVFDSAKEVKEWEVQHADVVFGSLDDAALNQQTIAMGYMYTQKFDCRPEEKTAWLNKKTAERGIDVENAYLHYLEDTVLSVPSVDGGMDYLLKGQPLHLLLIRDGNLSTARPPLTLKPSDEIILISSYPFDQFDVVADTVPTVMRSVAGDDGNIAKWIPSDTQWLKRQNTWQGEFSFASAWLSAFPFYQDREMNTGLKVLSSGLKIWALKLNWPAGTTLSALSVKPWIEADNNSLSFPGWDDQNDRNHDGFINKIEYSTRSNVNASARFKHQARLIPASGLWRNSCWYRTNFNRTDINDLYGDWYHYDWQRQGLSGAYNDDMAKLLGENQFTLITGGQIAELPFKVGNDEAAKFYAEQMAGFLQIVKIKTGTRWLAANISELNLWEYTAWPTPLRDIMDVWLREHYLSPAMGLDRMQRSWDSFALAKLGDKSLIMTTTRGGRSENNLTSSIAWHKDIETGLALYYFFNLPKVTYYHSWNQTFIYGSNNTQFDNDNRGSSNWYRQGIPKNWAYQPTKMLDISIGYPSKTPKGYKPVYWKSKQGKAKTTETKLLVGQEKVSLHKANWFWLYRSGWVSEFPKEGVMARQYSDGLVVYRAAKERNQASYFNSKPLRVSLPGVYRRVNRDGSLSAPMHYIELGGYEGAVLKRVR</sequence>
<reference evidence="1 2" key="1">
    <citation type="submission" date="2018-01" db="EMBL/GenBank/DDBJ databases">
        <title>Whole genome sequencing of Histamine producing bacteria.</title>
        <authorList>
            <person name="Butler K."/>
        </authorList>
    </citation>
    <scope>NUCLEOTIDE SEQUENCE [LARGE SCALE GENOMIC DNA]</scope>
    <source>
        <strain evidence="1 2">JCM 12947</strain>
    </source>
</reference>
<dbReference type="RefSeq" id="WP_107243398.1">
    <property type="nucleotide sequence ID" value="NZ_PYMJ01000014.1"/>
</dbReference>
<dbReference type="AlphaFoldDB" id="A0A2T3JEY8"/>